<dbReference type="AlphaFoldDB" id="A0A859FBS5"/>
<keyword evidence="4" id="KW-1185">Reference proteome</keyword>
<evidence type="ECO:0000259" key="2">
    <source>
        <dbReference type="Pfam" id="PF00326"/>
    </source>
</evidence>
<dbReference type="KEGG" id="psua:FLK61_27035"/>
<gene>
    <name evidence="3" type="ORF">FLK61_27035</name>
</gene>
<dbReference type="GO" id="GO:0006508">
    <property type="term" value="P:proteolysis"/>
    <property type="evidence" value="ECO:0007669"/>
    <property type="project" value="InterPro"/>
</dbReference>
<dbReference type="InterPro" id="IPR029058">
    <property type="entry name" value="AB_hydrolase_fold"/>
</dbReference>
<dbReference type="EMBL" id="CP041372">
    <property type="protein sequence ID" value="QKS70410.1"/>
    <property type="molecule type" value="Genomic_DNA"/>
</dbReference>
<evidence type="ECO:0000313" key="3">
    <source>
        <dbReference type="EMBL" id="QKS70410.1"/>
    </source>
</evidence>
<dbReference type="RefSeq" id="WP_176008448.1">
    <property type="nucleotide sequence ID" value="NZ_CP041372.2"/>
</dbReference>
<dbReference type="SUPFAM" id="SSF53474">
    <property type="entry name" value="alpha/beta-Hydrolases"/>
    <property type="match status" value="1"/>
</dbReference>
<organism evidence="3 4">
    <name type="scientific">Paenalkalicoccus suaedae</name>
    <dbReference type="NCBI Taxonomy" id="2592382"/>
    <lineage>
        <taxon>Bacteria</taxon>
        <taxon>Bacillati</taxon>
        <taxon>Bacillota</taxon>
        <taxon>Bacilli</taxon>
        <taxon>Bacillales</taxon>
        <taxon>Bacillaceae</taxon>
        <taxon>Paenalkalicoccus</taxon>
    </lineage>
</organism>
<dbReference type="Pfam" id="PF00326">
    <property type="entry name" value="Peptidase_S9"/>
    <property type="match status" value="1"/>
</dbReference>
<accession>A0A859FBS5</accession>
<dbReference type="GO" id="GO:0004252">
    <property type="term" value="F:serine-type endopeptidase activity"/>
    <property type="evidence" value="ECO:0007669"/>
    <property type="project" value="TreeGrafter"/>
</dbReference>
<proteinExistence type="predicted"/>
<dbReference type="PANTHER" id="PTHR42776">
    <property type="entry name" value="SERINE PEPTIDASE S9 FAMILY MEMBER"/>
    <property type="match status" value="1"/>
</dbReference>
<dbReference type="PANTHER" id="PTHR42776:SF4">
    <property type="entry name" value="ACYLAMINO-ACID-RELEASING ENZYME"/>
    <property type="match status" value="1"/>
</dbReference>
<name>A0A859FBS5_9BACI</name>
<evidence type="ECO:0000313" key="4">
    <source>
        <dbReference type="Proteomes" id="UP000318138"/>
    </source>
</evidence>
<protein>
    <submittedName>
        <fullName evidence="3">S9 family peptidase</fullName>
    </submittedName>
</protein>
<dbReference type="Gene3D" id="3.40.50.1820">
    <property type="entry name" value="alpha/beta hydrolase"/>
    <property type="match status" value="1"/>
</dbReference>
<feature type="domain" description="Peptidase S9 prolyl oligopeptidase catalytic" evidence="2">
    <location>
        <begin position="92"/>
        <end position="283"/>
    </location>
</feature>
<dbReference type="PROSITE" id="PS51257">
    <property type="entry name" value="PROKAR_LIPOPROTEIN"/>
    <property type="match status" value="1"/>
</dbReference>
<reference evidence="4" key="1">
    <citation type="submission" date="2019-07" db="EMBL/GenBank/DDBJ databases">
        <title>Bacillus alkalisoli sp. nov. isolated from saline soil.</title>
        <authorList>
            <person name="Sun J.-Q."/>
            <person name="Xu L."/>
        </authorList>
    </citation>
    <scope>NUCLEOTIDE SEQUENCE [LARGE SCALE GENOMIC DNA]</scope>
    <source>
        <strain evidence="4">M4U3P1</strain>
    </source>
</reference>
<evidence type="ECO:0000256" key="1">
    <source>
        <dbReference type="ARBA" id="ARBA00022801"/>
    </source>
</evidence>
<keyword evidence="1" id="KW-0378">Hydrolase</keyword>
<dbReference type="Proteomes" id="UP000318138">
    <property type="component" value="Chromosome"/>
</dbReference>
<sequence length="284" mass="32246">MLKKSSLLGIVLIASACSSEEKEVLVEKELLENLSTNNDVNTWRIVYESDDYLIEGFVASPSNTEEKYPTLIINRGGNRDYGEIEEEWLHYQSLWAERGYTVISSQYREGGNSEGIDEYGGDDVNDVLQLQHVARELEFADEENTYMLGISRGGLMTYRAIQEGMPINAAATTGGVSDLLGSYEARGLAMRQELVELVGHPSEVPEEYERRSAINWSEDITSPLLLIHGEIDERVPFEQSLQLYQAMNENGQVVKLISYEDGDHGLDNYFSEYHRAIEEWFETY</sequence>
<dbReference type="InterPro" id="IPR001375">
    <property type="entry name" value="Peptidase_S9_cat"/>
</dbReference>